<organism evidence="2 3">
    <name type="scientific">Platysternon megacephalum</name>
    <name type="common">big-headed turtle</name>
    <dbReference type="NCBI Taxonomy" id="55544"/>
    <lineage>
        <taxon>Eukaryota</taxon>
        <taxon>Metazoa</taxon>
        <taxon>Chordata</taxon>
        <taxon>Craniata</taxon>
        <taxon>Vertebrata</taxon>
        <taxon>Euteleostomi</taxon>
        <taxon>Archelosauria</taxon>
        <taxon>Testudinata</taxon>
        <taxon>Testudines</taxon>
        <taxon>Cryptodira</taxon>
        <taxon>Durocryptodira</taxon>
        <taxon>Testudinoidea</taxon>
        <taxon>Platysternidae</taxon>
        <taxon>Platysternon</taxon>
    </lineage>
</organism>
<accession>A0A4D9EAX0</accession>
<reference evidence="2 3" key="1">
    <citation type="submission" date="2019-04" db="EMBL/GenBank/DDBJ databases">
        <title>Draft genome of the big-headed turtle Platysternon megacephalum.</title>
        <authorList>
            <person name="Gong S."/>
        </authorList>
    </citation>
    <scope>NUCLEOTIDE SEQUENCE [LARGE SCALE GENOMIC DNA]</scope>
    <source>
        <strain evidence="2">DO16091913</strain>
        <tissue evidence="2">Muscle</tissue>
    </source>
</reference>
<evidence type="ECO:0000256" key="1">
    <source>
        <dbReference type="SAM" id="Phobius"/>
    </source>
</evidence>
<gene>
    <name evidence="2" type="ORF">DR999_PMT08609</name>
</gene>
<dbReference type="AlphaFoldDB" id="A0A4D9EAX0"/>
<keyword evidence="1" id="KW-1133">Transmembrane helix</keyword>
<keyword evidence="3" id="KW-1185">Reference proteome</keyword>
<dbReference type="GO" id="GO:0007229">
    <property type="term" value="P:integrin-mediated signaling pathway"/>
    <property type="evidence" value="ECO:0007669"/>
    <property type="project" value="UniProtKB-KW"/>
</dbReference>
<evidence type="ECO:0000313" key="2">
    <source>
        <dbReference type="EMBL" id="TFK08421.1"/>
    </source>
</evidence>
<keyword evidence="2" id="KW-0401">Integrin</keyword>
<dbReference type="Proteomes" id="UP000297703">
    <property type="component" value="Unassembled WGS sequence"/>
</dbReference>
<comment type="caution">
    <text evidence="2">The sequence shown here is derived from an EMBL/GenBank/DDBJ whole genome shotgun (WGS) entry which is preliminary data.</text>
</comment>
<keyword evidence="1" id="KW-0472">Membrane</keyword>
<sequence length="104" mass="11626">MTPYTPIERLWSLWQPTGWSCSSSSYSESYQQLFTLTLDCGSGFDLPNLRQALPNFSGFMQVEWISFTFETTMPALCANISALLLMCLTTMLSPLLVVLNPSVS</sequence>
<proteinExistence type="predicted"/>
<name>A0A4D9EAX0_9SAUR</name>
<dbReference type="EMBL" id="QXTE01000069">
    <property type="protein sequence ID" value="TFK08421.1"/>
    <property type="molecule type" value="Genomic_DNA"/>
</dbReference>
<keyword evidence="1" id="KW-0812">Transmembrane</keyword>
<protein>
    <submittedName>
        <fullName evidence="2">Integrin beta-5</fullName>
    </submittedName>
</protein>
<reference evidence="2 3" key="2">
    <citation type="submission" date="2019-04" db="EMBL/GenBank/DDBJ databases">
        <title>The genome sequence of big-headed turtle.</title>
        <authorList>
            <person name="Gong S."/>
        </authorList>
    </citation>
    <scope>NUCLEOTIDE SEQUENCE [LARGE SCALE GENOMIC DNA]</scope>
    <source>
        <strain evidence="2">DO16091913</strain>
        <tissue evidence="2">Muscle</tissue>
    </source>
</reference>
<evidence type="ECO:0000313" key="3">
    <source>
        <dbReference type="Proteomes" id="UP000297703"/>
    </source>
</evidence>
<feature type="transmembrane region" description="Helical" evidence="1">
    <location>
        <begin position="76"/>
        <end position="99"/>
    </location>
</feature>